<dbReference type="AlphaFoldDB" id="A0AAE0H2U9"/>
<protein>
    <submittedName>
        <fullName evidence="1">Uncharacterized protein</fullName>
    </submittedName>
</protein>
<proteinExistence type="predicted"/>
<name>A0AAE0H2U9_9CHLO</name>
<sequence>MVVVASSNTEVLDALNFDCTTVENSEKFERGCVGDGDTLNYFTLRHAYDLRHNLEDSVRRYPEGSSVLLNTHFDELRRLFPNVCSRGKGLLWMQEFRRALYDTRDIFSADAHHKADEGQTQEAIRKLLAALSQQNDRVDELEIARNVFRIRFFSLAYGNLNGLDDNSVDRLMGDIEQYATSARPEDLDRPEKLTVCSIALRSLWRRSELDGRWPIHHLLFLCAIETSGANIPTDNARQGLAHMIRVVESNGYTEQFLDTVSSLAFLTPEYKTKHDLREETATYMRRFFTNLSVVQLKGEVGVLVSQYVRFITLFPPCDATLLRKFEEVAEIMTNIEANFPNIQNLRKRKRHYLSLQERACRSTLATRARVMCTFVVALNQRSTLQRGFTVDIETALSSTSDFIEAFKKTRLYKIHELHIQIMRTDEEDAYGHTSPMLGAPKSHISTLMHMQQLESINVNHTEVAFHNAVDKYIDALRLMQAAKSAEYSSSSVYWNEFLQFACDNMHYFRRPGESQINILHFSSLFKSVGRMRIRGIST</sequence>
<dbReference type="Proteomes" id="UP001190700">
    <property type="component" value="Unassembled WGS sequence"/>
</dbReference>
<keyword evidence="2" id="KW-1185">Reference proteome</keyword>
<evidence type="ECO:0000313" key="2">
    <source>
        <dbReference type="Proteomes" id="UP001190700"/>
    </source>
</evidence>
<reference evidence="1 2" key="1">
    <citation type="journal article" date="2015" name="Genome Biol. Evol.">
        <title>Comparative Genomics of a Bacterivorous Green Alga Reveals Evolutionary Causalities and Consequences of Phago-Mixotrophic Mode of Nutrition.</title>
        <authorList>
            <person name="Burns J.A."/>
            <person name="Paasch A."/>
            <person name="Narechania A."/>
            <person name="Kim E."/>
        </authorList>
    </citation>
    <scope>NUCLEOTIDE SEQUENCE [LARGE SCALE GENOMIC DNA]</scope>
    <source>
        <strain evidence="1 2">PLY_AMNH</strain>
    </source>
</reference>
<organism evidence="1 2">
    <name type="scientific">Cymbomonas tetramitiformis</name>
    <dbReference type="NCBI Taxonomy" id="36881"/>
    <lineage>
        <taxon>Eukaryota</taxon>
        <taxon>Viridiplantae</taxon>
        <taxon>Chlorophyta</taxon>
        <taxon>Pyramimonadophyceae</taxon>
        <taxon>Pyramimonadales</taxon>
        <taxon>Pyramimonadaceae</taxon>
        <taxon>Cymbomonas</taxon>
    </lineage>
</organism>
<dbReference type="EMBL" id="LGRX02000340">
    <property type="protein sequence ID" value="KAK3288852.1"/>
    <property type="molecule type" value="Genomic_DNA"/>
</dbReference>
<accession>A0AAE0H2U9</accession>
<evidence type="ECO:0000313" key="1">
    <source>
        <dbReference type="EMBL" id="KAK3288852.1"/>
    </source>
</evidence>
<comment type="caution">
    <text evidence="1">The sequence shown here is derived from an EMBL/GenBank/DDBJ whole genome shotgun (WGS) entry which is preliminary data.</text>
</comment>
<gene>
    <name evidence="1" type="ORF">CYMTET_3676</name>
</gene>